<sequence length="195" mass="21240">SQRGNPLAPKLVLPLHTLSLSPTPNSPTPAHPYDLPTFSFSYSRSKFLTSSSSSFCFVVQLPNQIEVPIRMVQHETKAHGRQRCQPNDSLQHELCFHSSFPQSQDMASSQLLHRHCGEQYTDVAMVMTLSSWAIGEDNPRPSRPTSTKAASVVERCVTCSSLIPPPTSTPTPSSGTPANSHAYSSTHALDLSLAL</sequence>
<feature type="region of interest" description="Disordered" evidence="1">
    <location>
        <begin position="163"/>
        <end position="182"/>
    </location>
</feature>
<comment type="caution">
    <text evidence="2">The sequence shown here is derived from an EMBL/GenBank/DDBJ whole genome shotgun (WGS) entry which is preliminary data.</text>
</comment>
<evidence type="ECO:0000256" key="1">
    <source>
        <dbReference type="SAM" id="MobiDB-lite"/>
    </source>
</evidence>
<reference evidence="2" key="1">
    <citation type="submission" date="2017-07" db="EMBL/GenBank/DDBJ databases">
        <title>Taro Niue Genome Assembly and Annotation.</title>
        <authorList>
            <person name="Atibalentja N."/>
            <person name="Keating K."/>
            <person name="Fields C.J."/>
        </authorList>
    </citation>
    <scope>NUCLEOTIDE SEQUENCE</scope>
    <source>
        <strain evidence="2">Niue_2</strain>
        <tissue evidence="2">Leaf</tissue>
    </source>
</reference>
<feature type="non-terminal residue" evidence="2">
    <location>
        <position position="195"/>
    </location>
</feature>
<proteinExistence type="predicted"/>
<protein>
    <submittedName>
        <fullName evidence="2">Uncharacterized protein</fullName>
    </submittedName>
</protein>
<organism evidence="2 3">
    <name type="scientific">Colocasia esculenta</name>
    <name type="common">Wild taro</name>
    <name type="synonym">Arum esculentum</name>
    <dbReference type="NCBI Taxonomy" id="4460"/>
    <lineage>
        <taxon>Eukaryota</taxon>
        <taxon>Viridiplantae</taxon>
        <taxon>Streptophyta</taxon>
        <taxon>Embryophyta</taxon>
        <taxon>Tracheophyta</taxon>
        <taxon>Spermatophyta</taxon>
        <taxon>Magnoliopsida</taxon>
        <taxon>Liliopsida</taxon>
        <taxon>Araceae</taxon>
        <taxon>Aroideae</taxon>
        <taxon>Colocasieae</taxon>
        <taxon>Colocasia</taxon>
    </lineage>
</organism>
<name>A0A843UDG6_COLES</name>
<gene>
    <name evidence="2" type="ORF">Taro_016292</name>
</gene>
<dbReference type="EMBL" id="NMUH01000718">
    <property type="protein sequence ID" value="MQL83792.1"/>
    <property type="molecule type" value="Genomic_DNA"/>
</dbReference>
<evidence type="ECO:0000313" key="3">
    <source>
        <dbReference type="Proteomes" id="UP000652761"/>
    </source>
</evidence>
<dbReference type="Proteomes" id="UP000652761">
    <property type="component" value="Unassembled WGS sequence"/>
</dbReference>
<keyword evidence="3" id="KW-1185">Reference proteome</keyword>
<evidence type="ECO:0000313" key="2">
    <source>
        <dbReference type="EMBL" id="MQL83792.1"/>
    </source>
</evidence>
<accession>A0A843UDG6</accession>
<dbReference type="AlphaFoldDB" id="A0A843UDG6"/>